<dbReference type="Gene3D" id="3.30.40.10">
    <property type="entry name" value="Zinc/RING finger domain, C3HC4 (zinc finger)"/>
    <property type="match status" value="1"/>
</dbReference>
<feature type="domain" description="Myb-like" evidence="2">
    <location>
        <begin position="278"/>
        <end position="330"/>
    </location>
</feature>
<dbReference type="AlphaFoldDB" id="A0A4P9Y3M2"/>
<dbReference type="PROSITE" id="PS50090">
    <property type="entry name" value="MYB_LIKE"/>
    <property type="match status" value="1"/>
</dbReference>
<dbReference type="InterPro" id="IPR013083">
    <property type="entry name" value="Znf_RING/FYVE/PHD"/>
</dbReference>
<keyword evidence="4" id="KW-1185">Reference proteome</keyword>
<dbReference type="Gene3D" id="1.10.10.60">
    <property type="entry name" value="Homeodomain-like"/>
    <property type="match status" value="1"/>
</dbReference>
<feature type="compositionally biased region" description="Acidic residues" evidence="1">
    <location>
        <begin position="388"/>
        <end position="408"/>
    </location>
</feature>
<organism evidence="3 4">
    <name type="scientific">Piptocephalis cylindrospora</name>
    <dbReference type="NCBI Taxonomy" id="1907219"/>
    <lineage>
        <taxon>Eukaryota</taxon>
        <taxon>Fungi</taxon>
        <taxon>Fungi incertae sedis</taxon>
        <taxon>Zoopagomycota</taxon>
        <taxon>Zoopagomycotina</taxon>
        <taxon>Zoopagomycetes</taxon>
        <taxon>Zoopagales</taxon>
        <taxon>Piptocephalidaceae</taxon>
        <taxon>Piptocephalis</taxon>
    </lineage>
</organism>
<gene>
    <name evidence="3" type="ORF">BJ684DRAFT_16128</name>
</gene>
<dbReference type="CDD" id="cd00167">
    <property type="entry name" value="SANT"/>
    <property type="match status" value="1"/>
</dbReference>
<sequence>MLKTKDSLPYTPGLLRVSREVKGTTMDLQQLLERLGKTIEVAISPEAAASPSEHSDPSTPQVDAVIQEEIETVRKANVFADEVTEAEMEIIRRRVERNQRQYQEYEEREYRQKARVIRECFDFLTDGEIKLALEEQGGQEGEVILKLASPGYLHGLRKTISLSYNPVPVSMAMTASESMGGGGIDPSGSSRDQGPSPKQYQAMLEKRRSIIKNRATDEGRRKCTHSVRRLKLEDALKQLKENGGKAGGMEGWSAARIRAYQMREQNPNSYYYRFNDPGETQRTGVWSEVEKKLFFARLKEMGANGQWGIFSQTIPGRVGYQCSNFYRHLLETQVLHDPNYFLDEKGKAKYLFANRRGTSTPEAGRAVPMVRPKKRRRAPVRRSRWSGTDEDDEEDDIMDDDDDDDGPNGEEGTMMDGGDTHLESQGGSENGHTAGVSRSESGRLHGGETRERRNTRQRRNTRRGWGDDDEEEEDSLGMGDHMSTSSFMSRIGTTKRARAMRGEVLVEEGEGREEFEERLRKENPLPDLIDPITLDEVIRPAISPYGHVMSWESWVKCLDKEEGENRCPLTKNRLEKHQLKLLTLSNIHAYRMKRRNETKEFGSIAN</sequence>
<feature type="compositionally biased region" description="Polar residues" evidence="1">
    <location>
        <begin position="482"/>
        <end position="492"/>
    </location>
</feature>
<feature type="compositionally biased region" description="Polar residues" evidence="1">
    <location>
        <begin position="187"/>
        <end position="199"/>
    </location>
</feature>
<evidence type="ECO:0000259" key="2">
    <source>
        <dbReference type="PROSITE" id="PS50090"/>
    </source>
</evidence>
<dbReference type="SUPFAM" id="SSF57850">
    <property type="entry name" value="RING/U-box"/>
    <property type="match status" value="1"/>
</dbReference>
<reference evidence="4" key="1">
    <citation type="journal article" date="2018" name="Nat. Microbiol.">
        <title>Leveraging single-cell genomics to expand the fungal tree of life.</title>
        <authorList>
            <person name="Ahrendt S.R."/>
            <person name="Quandt C.A."/>
            <person name="Ciobanu D."/>
            <person name="Clum A."/>
            <person name="Salamov A."/>
            <person name="Andreopoulos B."/>
            <person name="Cheng J.F."/>
            <person name="Woyke T."/>
            <person name="Pelin A."/>
            <person name="Henrissat B."/>
            <person name="Reynolds N.K."/>
            <person name="Benny G.L."/>
            <person name="Smith M.E."/>
            <person name="James T.Y."/>
            <person name="Grigoriev I.V."/>
        </authorList>
    </citation>
    <scope>NUCLEOTIDE SEQUENCE [LARGE SCALE GENOMIC DNA]</scope>
</reference>
<evidence type="ECO:0000313" key="3">
    <source>
        <dbReference type="EMBL" id="RKP13475.1"/>
    </source>
</evidence>
<evidence type="ECO:0000256" key="1">
    <source>
        <dbReference type="SAM" id="MobiDB-lite"/>
    </source>
</evidence>
<dbReference type="InterPro" id="IPR001005">
    <property type="entry name" value="SANT/Myb"/>
</dbReference>
<dbReference type="Proteomes" id="UP000267251">
    <property type="component" value="Unassembled WGS sequence"/>
</dbReference>
<feature type="region of interest" description="Disordered" evidence="1">
    <location>
        <begin position="176"/>
        <end position="200"/>
    </location>
</feature>
<dbReference type="EMBL" id="KZ988011">
    <property type="protein sequence ID" value="RKP13475.1"/>
    <property type="molecule type" value="Genomic_DNA"/>
</dbReference>
<protein>
    <recommendedName>
        <fullName evidence="2">Myb-like domain-containing protein</fullName>
    </recommendedName>
</protein>
<feature type="compositionally biased region" description="Basic residues" evidence="1">
    <location>
        <begin position="371"/>
        <end position="384"/>
    </location>
</feature>
<accession>A0A4P9Y3M2</accession>
<feature type="region of interest" description="Disordered" evidence="1">
    <location>
        <begin position="358"/>
        <end position="494"/>
    </location>
</feature>
<name>A0A4P9Y3M2_9FUNG</name>
<dbReference type="InterPro" id="IPR009057">
    <property type="entry name" value="Homeodomain-like_sf"/>
</dbReference>
<evidence type="ECO:0000313" key="4">
    <source>
        <dbReference type="Proteomes" id="UP000267251"/>
    </source>
</evidence>
<dbReference type="SUPFAM" id="SSF46689">
    <property type="entry name" value="Homeodomain-like"/>
    <property type="match status" value="1"/>
</dbReference>
<feature type="compositionally biased region" description="Polar residues" evidence="1">
    <location>
        <begin position="423"/>
        <end position="439"/>
    </location>
</feature>
<proteinExistence type="predicted"/>
<feature type="compositionally biased region" description="Basic and acidic residues" evidence="1">
    <location>
        <begin position="440"/>
        <end position="454"/>
    </location>
</feature>
<dbReference type="OrthoDB" id="6781668at2759"/>